<dbReference type="Proteomes" id="UP001596163">
    <property type="component" value="Unassembled WGS sequence"/>
</dbReference>
<keyword evidence="1" id="KW-0812">Transmembrane</keyword>
<proteinExistence type="predicted"/>
<feature type="chain" id="PRO_5046438890" evidence="2">
    <location>
        <begin position="22"/>
        <end position="141"/>
    </location>
</feature>
<keyword evidence="1" id="KW-1133">Transmembrane helix</keyword>
<feature type="transmembrane region" description="Helical" evidence="1">
    <location>
        <begin position="72"/>
        <end position="96"/>
    </location>
</feature>
<evidence type="ECO:0000313" key="4">
    <source>
        <dbReference type="Proteomes" id="UP001596163"/>
    </source>
</evidence>
<protein>
    <submittedName>
        <fullName evidence="3">Uncharacterized protein</fullName>
    </submittedName>
</protein>
<evidence type="ECO:0000256" key="1">
    <source>
        <dbReference type="SAM" id="Phobius"/>
    </source>
</evidence>
<dbReference type="RefSeq" id="WP_377915238.1">
    <property type="nucleotide sequence ID" value="NZ_JBHSKS010000008.1"/>
</dbReference>
<keyword evidence="4" id="KW-1185">Reference proteome</keyword>
<keyword evidence="2" id="KW-0732">Signal</keyword>
<comment type="caution">
    <text evidence="3">The sequence shown here is derived from an EMBL/GenBank/DDBJ whole genome shotgun (WGS) entry which is preliminary data.</text>
</comment>
<evidence type="ECO:0000313" key="3">
    <source>
        <dbReference type="EMBL" id="MFC5192331.1"/>
    </source>
</evidence>
<keyword evidence="1" id="KW-0472">Membrane</keyword>
<gene>
    <name evidence="3" type="ORF">ACFPIK_11185</name>
</gene>
<feature type="transmembrane region" description="Helical" evidence="1">
    <location>
        <begin position="45"/>
        <end position="65"/>
    </location>
</feature>
<reference evidence="4" key="1">
    <citation type="journal article" date="2019" name="Int. J. Syst. Evol. Microbiol.">
        <title>The Global Catalogue of Microorganisms (GCM) 10K type strain sequencing project: providing services to taxonomists for standard genome sequencing and annotation.</title>
        <authorList>
            <consortium name="The Broad Institute Genomics Platform"/>
            <consortium name="The Broad Institute Genome Sequencing Center for Infectious Disease"/>
            <person name="Wu L."/>
            <person name="Ma J."/>
        </authorList>
    </citation>
    <scope>NUCLEOTIDE SEQUENCE [LARGE SCALE GENOMIC DNA]</scope>
    <source>
        <strain evidence="4">CGMCC 1.7030</strain>
    </source>
</reference>
<evidence type="ECO:0000256" key="2">
    <source>
        <dbReference type="SAM" id="SignalP"/>
    </source>
</evidence>
<name>A0ABW0BXN5_9BACT</name>
<accession>A0ABW0BXN5</accession>
<organism evidence="3 4">
    <name type="scientific">Algoriphagus aquatilis</name>
    <dbReference type="NCBI Taxonomy" id="490186"/>
    <lineage>
        <taxon>Bacteria</taxon>
        <taxon>Pseudomonadati</taxon>
        <taxon>Bacteroidota</taxon>
        <taxon>Cytophagia</taxon>
        <taxon>Cytophagales</taxon>
        <taxon>Cyclobacteriaceae</taxon>
        <taxon>Algoriphagus</taxon>
    </lineage>
</organism>
<feature type="signal peptide" evidence="2">
    <location>
        <begin position="1"/>
        <end position="21"/>
    </location>
</feature>
<sequence length="141" mass="14435">MNARIIVLLLALVLGSTSLFAQSDTQRQLAEEYLKQSEKQKKTGLIMLGSGIGAGLLGTAMFGAGWNEGSGFVLGSGVTLMLAGTVSTLVSIPVLVSSASKGKKAGKLSLGIASIASAQPNGIVSQNYPSLNFSIPLNLQP</sequence>
<dbReference type="EMBL" id="JBHSKS010000008">
    <property type="protein sequence ID" value="MFC5192331.1"/>
    <property type="molecule type" value="Genomic_DNA"/>
</dbReference>